<keyword evidence="2" id="KW-1185">Reference proteome</keyword>
<sequence>MTILEKLRDPSDRLFGIFGSRGAKQNSKKKSLDALIKTLRCELIWPGGGVLLRHKAC</sequence>
<protein>
    <submittedName>
        <fullName evidence="1">Uncharacterized protein</fullName>
    </submittedName>
</protein>
<proteinExistence type="predicted"/>
<evidence type="ECO:0000313" key="2">
    <source>
        <dbReference type="Proteomes" id="UP000323597"/>
    </source>
</evidence>
<dbReference type="Proteomes" id="UP000323597">
    <property type="component" value="Chromosome D02"/>
</dbReference>
<dbReference type="AlphaFoldDB" id="A0A5D2VU81"/>
<name>A0A5D2VU81_GOSMU</name>
<accession>A0A5D2VU81</accession>
<evidence type="ECO:0000313" key="1">
    <source>
        <dbReference type="EMBL" id="TYI92961.1"/>
    </source>
</evidence>
<gene>
    <name evidence="1" type="ORF">E1A91_D02G105500v1</name>
</gene>
<reference evidence="1 2" key="1">
    <citation type="submission" date="2019-07" db="EMBL/GenBank/DDBJ databases">
        <title>WGS assembly of Gossypium mustelinum.</title>
        <authorList>
            <person name="Chen Z.J."/>
            <person name="Sreedasyam A."/>
            <person name="Ando A."/>
            <person name="Song Q."/>
            <person name="De L."/>
            <person name="Hulse-Kemp A."/>
            <person name="Ding M."/>
            <person name="Ye W."/>
            <person name="Kirkbride R."/>
            <person name="Jenkins J."/>
            <person name="Plott C."/>
            <person name="Lovell J."/>
            <person name="Lin Y.-M."/>
            <person name="Vaughn R."/>
            <person name="Liu B."/>
            <person name="Li W."/>
            <person name="Simpson S."/>
            <person name="Scheffler B."/>
            <person name="Saski C."/>
            <person name="Grover C."/>
            <person name="Hu G."/>
            <person name="Conover J."/>
            <person name="Carlson J."/>
            <person name="Shu S."/>
            <person name="Boston L."/>
            <person name="Williams M."/>
            <person name="Peterson D."/>
            <person name="Mcgee K."/>
            <person name="Jones D."/>
            <person name="Wendel J."/>
            <person name="Stelly D."/>
            <person name="Grimwood J."/>
            <person name="Schmutz J."/>
        </authorList>
    </citation>
    <scope>NUCLEOTIDE SEQUENCE [LARGE SCALE GENOMIC DNA]</scope>
    <source>
        <strain evidence="1">1408120.09</strain>
    </source>
</reference>
<organism evidence="1 2">
    <name type="scientific">Gossypium mustelinum</name>
    <name type="common">Cotton</name>
    <name type="synonym">Gossypium caicoense</name>
    <dbReference type="NCBI Taxonomy" id="34275"/>
    <lineage>
        <taxon>Eukaryota</taxon>
        <taxon>Viridiplantae</taxon>
        <taxon>Streptophyta</taxon>
        <taxon>Embryophyta</taxon>
        <taxon>Tracheophyta</taxon>
        <taxon>Spermatophyta</taxon>
        <taxon>Magnoliopsida</taxon>
        <taxon>eudicotyledons</taxon>
        <taxon>Gunneridae</taxon>
        <taxon>Pentapetalae</taxon>
        <taxon>rosids</taxon>
        <taxon>malvids</taxon>
        <taxon>Malvales</taxon>
        <taxon>Malvaceae</taxon>
        <taxon>Malvoideae</taxon>
        <taxon>Gossypium</taxon>
    </lineage>
</organism>
<dbReference type="EMBL" id="CM017650">
    <property type="protein sequence ID" value="TYI92961.1"/>
    <property type="molecule type" value="Genomic_DNA"/>
</dbReference>